<sequence length="174" mass="19023">MHLPNKFAALSLAVTDATLAGDTALAPTAVAALITAANNPPASIGEIAAIVGLTHSATVRLIDRLETDGLLRRRRRVGREVQVEITPAGRRKAEGLQDRRLAESNGFLEVLSAEERELLGRLVDRMLYQHAARGHDRRRLCRMCARAYCNCCFEANRVEAEHTPSDEPVASEEA</sequence>
<reference evidence="2 3" key="1">
    <citation type="submission" date="2017-12" db="EMBL/GenBank/DDBJ databases">
        <title>Anaerobic carbon monoxide metabolism by Pleomorphomonas carboxyditropha sp. nov., a new mesophilic hydrogenogenic carboxidotroph.</title>
        <authorList>
            <person name="Esquivel-Elizondo S."/>
            <person name="Krajmalnik-Brown R."/>
        </authorList>
    </citation>
    <scope>NUCLEOTIDE SEQUENCE [LARGE SCALE GENOMIC DNA]</scope>
    <source>
        <strain evidence="2 3">R5-392</strain>
    </source>
</reference>
<dbReference type="InterPro" id="IPR039422">
    <property type="entry name" value="MarR/SlyA-like"/>
</dbReference>
<dbReference type="Pfam" id="PF01047">
    <property type="entry name" value="MarR"/>
    <property type="match status" value="1"/>
</dbReference>
<dbReference type="PANTHER" id="PTHR33164">
    <property type="entry name" value="TRANSCRIPTIONAL REGULATOR, MARR FAMILY"/>
    <property type="match status" value="1"/>
</dbReference>
<evidence type="ECO:0000313" key="3">
    <source>
        <dbReference type="Proteomes" id="UP000233491"/>
    </source>
</evidence>
<evidence type="ECO:0000313" key="2">
    <source>
        <dbReference type="EMBL" id="PKR89514.1"/>
    </source>
</evidence>
<organism evidence="2 3">
    <name type="scientific">Pleomorphomonas diazotrophica</name>
    <dbReference type="NCBI Taxonomy" id="1166257"/>
    <lineage>
        <taxon>Bacteria</taxon>
        <taxon>Pseudomonadati</taxon>
        <taxon>Pseudomonadota</taxon>
        <taxon>Alphaproteobacteria</taxon>
        <taxon>Hyphomicrobiales</taxon>
        <taxon>Pleomorphomonadaceae</taxon>
        <taxon>Pleomorphomonas</taxon>
    </lineage>
</organism>
<dbReference type="Gene3D" id="1.10.10.10">
    <property type="entry name" value="Winged helix-like DNA-binding domain superfamily/Winged helix DNA-binding domain"/>
    <property type="match status" value="1"/>
</dbReference>
<dbReference type="InterPro" id="IPR036388">
    <property type="entry name" value="WH-like_DNA-bd_sf"/>
</dbReference>
<dbReference type="InterPro" id="IPR000835">
    <property type="entry name" value="HTH_MarR-typ"/>
</dbReference>
<dbReference type="AlphaFoldDB" id="A0A1I4T7M1"/>
<comment type="caution">
    <text evidence="2">The sequence shown here is derived from an EMBL/GenBank/DDBJ whole genome shotgun (WGS) entry which is preliminary data.</text>
</comment>
<dbReference type="InterPro" id="IPR036390">
    <property type="entry name" value="WH_DNA-bd_sf"/>
</dbReference>
<accession>A0A1I4T7M1</accession>
<dbReference type="RefSeq" id="WP_101288822.1">
    <property type="nucleotide sequence ID" value="NZ_FOUQ01000005.1"/>
</dbReference>
<dbReference type="PROSITE" id="PS50995">
    <property type="entry name" value="HTH_MARR_2"/>
    <property type="match status" value="1"/>
</dbReference>
<dbReference type="OrthoDB" id="7875071at2"/>
<dbReference type="PRINTS" id="PR00598">
    <property type="entry name" value="HTHMARR"/>
</dbReference>
<dbReference type="Proteomes" id="UP000233491">
    <property type="component" value="Unassembled WGS sequence"/>
</dbReference>
<dbReference type="GO" id="GO:0003700">
    <property type="term" value="F:DNA-binding transcription factor activity"/>
    <property type="evidence" value="ECO:0007669"/>
    <property type="project" value="InterPro"/>
</dbReference>
<name>A0A1I4T7M1_9HYPH</name>
<dbReference type="GO" id="GO:0006950">
    <property type="term" value="P:response to stress"/>
    <property type="evidence" value="ECO:0007669"/>
    <property type="project" value="TreeGrafter"/>
</dbReference>
<dbReference type="SUPFAM" id="SSF46785">
    <property type="entry name" value="Winged helix' DNA-binding domain"/>
    <property type="match status" value="1"/>
</dbReference>
<feature type="domain" description="HTH marR-type" evidence="1">
    <location>
        <begin position="1"/>
        <end position="128"/>
    </location>
</feature>
<dbReference type="SMART" id="SM00347">
    <property type="entry name" value="HTH_MARR"/>
    <property type="match status" value="1"/>
</dbReference>
<dbReference type="EMBL" id="PJNW01000005">
    <property type="protein sequence ID" value="PKR89514.1"/>
    <property type="molecule type" value="Genomic_DNA"/>
</dbReference>
<evidence type="ECO:0000259" key="1">
    <source>
        <dbReference type="PROSITE" id="PS50995"/>
    </source>
</evidence>
<proteinExistence type="predicted"/>
<gene>
    <name evidence="2" type="ORF">CXZ10_09065</name>
</gene>
<dbReference type="PANTHER" id="PTHR33164:SF43">
    <property type="entry name" value="HTH-TYPE TRANSCRIPTIONAL REPRESSOR YETL"/>
    <property type="match status" value="1"/>
</dbReference>
<keyword evidence="3" id="KW-1185">Reference proteome</keyword>
<protein>
    <recommendedName>
        <fullName evidence="1">HTH marR-type domain-containing protein</fullName>
    </recommendedName>
</protein>